<dbReference type="EMBL" id="CP071090">
    <property type="protein sequence ID" value="QSQ20518.1"/>
    <property type="molecule type" value="Genomic_DNA"/>
</dbReference>
<evidence type="ECO:0000256" key="1">
    <source>
        <dbReference type="SAM" id="MobiDB-lite"/>
    </source>
</evidence>
<reference evidence="2 3" key="1">
    <citation type="submission" date="2021-02" db="EMBL/GenBank/DDBJ databases">
        <title>De Novo genome assembly of isolated myxobacteria.</title>
        <authorList>
            <person name="Stevens D.C."/>
        </authorList>
    </citation>
    <scope>NUCLEOTIDE SEQUENCE [LARGE SCALE GENOMIC DNA]</scope>
    <source>
        <strain evidence="3">SCPEA02</strain>
    </source>
</reference>
<gene>
    <name evidence="2" type="ORF">JY651_35520</name>
</gene>
<evidence type="ECO:0000313" key="2">
    <source>
        <dbReference type="EMBL" id="QSQ20518.1"/>
    </source>
</evidence>
<organism evidence="2 3">
    <name type="scientific">Pyxidicoccus parkwayensis</name>
    <dbReference type="NCBI Taxonomy" id="2813578"/>
    <lineage>
        <taxon>Bacteria</taxon>
        <taxon>Pseudomonadati</taxon>
        <taxon>Myxococcota</taxon>
        <taxon>Myxococcia</taxon>
        <taxon>Myxococcales</taxon>
        <taxon>Cystobacterineae</taxon>
        <taxon>Myxococcaceae</taxon>
        <taxon>Pyxidicoccus</taxon>
    </lineage>
</organism>
<dbReference type="Proteomes" id="UP000662747">
    <property type="component" value="Chromosome"/>
</dbReference>
<keyword evidence="3" id="KW-1185">Reference proteome</keyword>
<protein>
    <submittedName>
        <fullName evidence="2">Uncharacterized protein</fullName>
    </submittedName>
</protein>
<name>A0ABX7NPZ9_9BACT</name>
<feature type="region of interest" description="Disordered" evidence="1">
    <location>
        <begin position="100"/>
        <end position="147"/>
    </location>
</feature>
<dbReference type="RefSeq" id="WP_206722098.1">
    <property type="nucleotide sequence ID" value="NZ_CP071090.1"/>
</dbReference>
<sequence length="147" mass="15750">MPWRLRRPSRGALNPRTAAITFTMLQVLSLGRVPGTALARARTRRGLAFAALGGATLRLLGKRLRRRSGWVPRARQALKEPVEAALAMAMLGALSLPLMVEPPAEPEPAHGRAPVPPGGTRKASVRSQDDDGEDGDDLDFNGAIASW</sequence>
<proteinExistence type="predicted"/>
<evidence type="ECO:0000313" key="3">
    <source>
        <dbReference type="Proteomes" id="UP000662747"/>
    </source>
</evidence>
<feature type="compositionally biased region" description="Acidic residues" evidence="1">
    <location>
        <begin position="130"/>
        <end position="139"/>
    </location>
</feature>
<accession>A0ABX7NPZ9</accession>